<evidence type="ECO:0000256" key="2">
    <source>
        <dbReference type="SAM" id="MobiDB-lite"/>
    </source>
</evidence>
<accession>A0AAW1QND7</accession>
<feature type="compositionally biased region" description="Pro residues" evidence="2">
    <location>
        <begin position="248"/>
        <end position="273"/>
    </location>
</feature>
<dbReference type="AlphaFoldDB" id="A0AAW1QND7"/>
<feature type="compositionally biased region" description="Basic and acidic residues" evidence="2">
    <location>
        <begin position="510"/>
        <end position="527"/>
    </location>
</feature>
<feature type="compositionally biased region" description="Gly residues" evidence="2">
    <location>
        <begin position="221"/>
        <end position="240"/>
    </location>
</feature>
<feature type="compositionally biased region" description="Basic residues" evidence="2">
    <location>
        <begin position="553"/>
        <end position="567"/>
    </location>
</feature>
<dbReference type="EMBL" id="JALJOU010000080">
    <property type="protein sequence ID" value="KAK9823029.1"/>
    <property type="molecule type" value="Genomic_DNA"/>
</dbReference>
<feature type="compositionally biased region" description="Low complexity" evidence="2">
    <location>
        <begin position="637"/>
        <end position="664"/>
    </location>
</feature>
<feature type="compositionally biased region" description="Basic residues" evidence="2">
    <location>
        <begin position="618"/>
        <end position="631"/>
    </location>
</feature>
<gene>
    <name evidence="4" type="ORF">WJX81_000682</name>
</gene>
<protein>
    <recommendedName>
        <fullName evidence="3">BAT2 N-terminal domain-containing protein</fullName>
    </recommendedName>
</protein>
<evidence type="ECO:0000313" key="4">
    <source>
        <dbReference type="EMBL" id="KAK9823029.1"/>
    </source>
</evidence>
<dbReference type="Proteomes" id="UP001445335">
    <property type="component" value="Unassembled WGS sequence"/>
</dbReference>
<feature type="domain" description="BAT2 N-terminal" evidence="3">
    <location>
        <begin position="50"/>
        <end position="137"/>
    </location>
</feature>
<feature type="compositionally biased region" description="Basic and acidic residues" evidence="2">
    <location>
        <begin position="344"/>
        <end position="399"/>
    </location>
</feature>
<organism evidence="4 5">
    <name type="scientific">Elliptochloris bilobata</name>
    <dbReference type="NCBI Taxonomy" id="381761"/>
    <lineage>
        <taxon>Eukaryota</taxon>
        <taxon>Viridiplantae</taxon>
        <taxon>Chlorophyta</taxon>
        <taxon>core chlorophytes</taxon>
        <taxon>Trebouxiophyceae</taxon>
        <taxon>Trebouxiophyceae incertae sedis</taxon>
        <taxon>Elliptochloris clade</taxon>
        <taxon>Elliptochloris</taxon>
    </lineage>
</organism>
<dbReference type="Pfam" id="PF07001">
    <property type="entry name" value="BAT2_N"/>
    <property type="match status" value="1"/>
</dbReference>
<name>A0AAW1QND7_9CHLO</name>
<feature type="region of interest" description="Disordered" evidence="2">
    <location>
        <begin position="84"/>
        <end position="672"/>
    </location>
</feature>
<evidence type="ECO:0000259" key="3">
    <source>
        <dbReference type="Pfam" id="PF07001"/>
    </source>
</evidence>
<evidence type="ECO:0000256" key="1">
    <source>
        <dbReference type="ARBA" id="ARBA00022553"/>
    </source>
</evidence>
<keyword evidence="5" id="KW-1185">Reference proteome</keyword>
<sequence>MSVVLQAACSVPCLEGLHGRIQARIRECGRSGSSRLAIMQPVGARPGRRMVSLGKVTAPKPVNLPSQKRENNGLDPTIALVPRSASVWGDPGNSAQAPADATGNSQQPRSRPHSPARAAPAAAPSAWGGAASAGSGRPKAGASLRTDEFPTLGGEGGTGYSSSLGSDGWHERSPWDPPAGGRANGPPQPSFDGRVGFAGGPAGVPPPRHAPGGWTPPSGERWGGGGAHGPAYGDGHGGRTSAGYSDYGPPPPPPPPPPPREARPQPPPPPPQPSASTAAEPEGRSSAGAQAAERPGGGYLPPHLRGRLPPARSGAPPPAAAPPPPAPRRPVDLGEQLPGPARFGEGEGLERAVERGRGRREERAGGRGRGREGRGGRGGRRGSDREALREGAEQRRGSEARAGPQRPDAARGVASQPQASGPAVRSTAMNGGQAPPRAEAQEGALRERRERGGRNNRRSKAERAVAAGEGERRERPPRKACGASRDEGGASGAARPPPGLNGLPSGGVQRKRERELQTGPRPEREPGHASGADSGSRPDSAGVDSADNASGKPRSRGGRKSGGRSRRKAEAGEDAAEGAEAAKPDAPAAANGPTSTGAHLEASSDGGGRPDSGAARSRGGRGRRGGARRRGGRGDAEAGAEGGPAADSGDSAPAVPVAPAKAQANGPVVEAA</sequence>
<evidence type="ECO:0000313" key="5">
    <source>
        <dbReference type="Proteomes" id="UP001445335"/>
    </source>
</evidence>
<proteinExistence type="predicted"/>
<feature type="compositionally biased region" description="Low complexity" evidence="2">
    <location>
        <begin position="578"/>
        <end position="590"/>
    </location>
</feature>
<feature type="compositionally biased region" description="Basic and acidic residues" evidence="2">
    <location>
        <begin position="444"/>
        <end position="474"/>
    </location>
</feature>
<dbReference type="InterPro" id="IPR009738">
    <property type="entry name" value="BAT2_N"/>
</dbReference>
<keyword evidence="1" id="KW-0597">Phosphoprotein</keyword>
<feature type="compositionally biased region" description="Low complexity" evidence="2">
    <location>
        <begin position="113"/>
        <end position="143"/>
    </location>
</feature>
<comment type="caution">
    <text evidence="4">The sequence shown here is derived from an EMBL/GenBank/DDBJ whole genome shotgun (WGS) entry which is preliminary data.</text>
</comment>
<feature type="compositionally biased region" description="Pro residues" evidence="2">
    <location>
        <begin position="315"/>
        <end position="328"/>
    </location>
</feature>
<reference evidence="4 5" key="1">
    <citation type="journal article" date="2024" name="Nat. Commun.">
        <title>Phylogenomics reveals the evolutionary origins of lichenization in chlorophyte algae.</title>
        <authorList>
            <person name="Puginier C."/>
            <person name="Libourel C."/>
            <person name="Otte J."/>
            <person name="Skaloud P."/>
            <person name="Haon M."/>
            <person name="Grisel S."/>
            <person name="Petersen M."/>
            <person name="Berrin J.G."/>
            <person name="Delaux P.M."/>
            <person name="Dal Grande F."/>
            <person name="Keller J."/>
        </authorList>
    </citation>
    <scope>NUCLEOTIDE SEQUENCE [LARGE SCALE GENOMIC DNA]</scope>
    <source>
        <strain evidence="4 5">SAG 245.80</strain>
    </source>
</reference>